<evidence type="ECO:0000256" key="3">
    <source>
        <dbReference type="ARBA" id="ARBA00020726"/>
    </source>
</evidence>
<dbReference type="InterPro" id="IPR013261">
    <property type="entry name" value="Tim21"/>
</dbReference>
<keyword evidence="12" id="KW-1185">Reference proteome</keyword>
<evidence type="ECO:0000313" key="12">
    <source>
        <dbReference type="Proteomes" id="UP001342314"/>
    </source>
</evidence>
<comment type="subunit">
    <text evidence="9">Component of the TIM23 complex.</text>
</comment>
<evidence type="ECO:0000256" key="8">
    <source>
        <dbReference type="ARBA" id="ARBA00023136"/>
    </source>
</evidence>
<comment type="subcellular location">
    <subcellularLocation>
        <location evidence="9">Mitochondrion inner membrane</location>
        <topology evidence="9">Single-pass membrane protein</topology>
    </subcellularLocation>
    <subcellularLocation>
        <location evidence="1">Mitochondrion membrane</location>
        <topology evidence="1">Single-pass membrane protein</topology>
    </subcellularLocation>
</comment>
<feature type="transmembrane region" description="Helical" evidence="9">
    <location>
        <begin position="110"/>
        <end position="130"/>
    </location>
</feature>
<keyword evidence="4 9" id="KW-0812">Transmembrane</keyword>
<keyword evidence="6 9" id="KW-1133">Transmembrane helix</keyword>
<dbReference type="Pfam" id="PF08294">
    <property type="entry name" value="TIM21"/>
    <property type="match status" value="1"/>
</dbReference>
<organism evidence="11 12">
    <name type="scientific">Rhodotorula paludigena</name>
    <dbReference type="NCBI Taxonomy" id="86838"/>
    <lineage>
        <taxon>Eukaryota</taxon>
        <taxon>Fungi</taxon>
        <taxon>Dikarya</taxon>
        <taxon>Basidiomycota</taxon>
        <taxon>Pucciniomycotina</taxon>
        <taxon>Microbotryomycetes</taxon>
        <taxon>Sporidiobolales</taxon>
        <taxon>Sporidiobolaceae</taxon>
        <taxon>Rhodotorula</taxon>
    </lineage>
</organism>
<dbReference type="AlphaFoldDB" id="A0AAV5GES2"/>
<comment type="similarity">
    <text evidence="2 9">Belongs to the TIM21 family.</text>
</comment>
<proteinExistence type="inferred from homology"/>
<keyword evidence="7 9" id="KW-0496">Mitochondrion</keyword>
<dbReference type="GO" id="GO:0030150">
    <property type="term" value="P:protein import into mitochondrial matrix"/>
    <property type="evidence" value="ECO:0007669"/>
    <property type="project" value="UniProtKB-UniRule"/>
</dbReference>
<keyword evidence="9" id="KW-0999">Mitochondrion inner membrane</keyword>
<dbReference type="InterPro" id="IPR038552">
    <property type="entry name" value="Tim21_IMS_sf"/>
</dbReference>
<keyword evidence="5" id="KW-0809">Transit peptide</keyword>
<comment type="caution">
    <text evidence="11">The sequence shown here is derived from an EMBL/GenBank/DDBJ whole genome shotgun (WGS) entry which is preliminary data.</text>
</comment>
<evidence type="ECO:0000256" key="9">
    <source>
        <dbReference type="RuleBase" id="RU367142"/>
    </source>
</evidence>
<accession>A0AAV5GES2</accession>
<protein>
    <recommendedName>
        <fullName evidence="3 9">Mitochondrial import inner membrane translocase subunit Tim21</fullName>
    </recommendedName>
</protein>
<evidence type="ECO:0000256" key="2">
    <source>
        <dbReference type="ARBA" id="ARBA00010867"/>
    </source>
</evidence>
<dbReference type="Proteomes" id="UP001342314">
    <property type="component" value="Unassembled WGS sequence"/>
</dbReference>
<sequence>MQSCTRAPARLVRAAARAPALSPRPALRFASSSSSSSSSSPSSADPHPYLSQLARDGATRPGSSTTSGPNLGPFPLPPNPSRDERIAADSKRWRQLGVGAKAKVAATQGASLVVVLGGATLFVLVVYAFGTELFSEASPTRIFEDCVERVKHDEELLTMLAPPLSFHGSASSSRMRRNRRIQHSLTVDPRTGLETLFVRFYVEGSDPLARDAHDALHGADTWLDWAKRWIGPAVWDDSSRPGAYQPRLSSGLTEHEEEARLETERRRALDAERAQSWGGWIAGGVGSAVKSMFGGVRGLRGAQQTGEGDAGQAGAGFFRRQRKPRLGEYTTGEVVAELQKDPSTGHFVYQQLFVALPDTRHSNYYRHNISTATVVPSEEKGLDRFRFWNRTKVVAA</sequence>
<dbReference type="GO" id="GO:0005744">
    <property type="term" value="C:TIM23 mitochondrial import inner membrane translocase complex"/>
    <property type="evidence" value="ECO:0007669"/>
    <property type="project" value="UniProtKB-UniRule"/>
</dbReference>
<keyword evidence="9" id="KW-0653">Protein transport</keyword>
<evidence type="ECO:0000313" key="11">
    <source>
        <dbReference type="EMBL" id="GJN88136.1"/>
    </source>
</evidence>
<evidence type="ECO:0000256" key="10">
    <source>
        <dbReference type="SAM" id="MobiDB-lite"/>
    </source>
</evidence>
<reference evidence="11 12" key="1">
    <citation type="submission" date="2021-12" db="EMBL/GenBank/DDBJ databases">
        <title>High titer production of polyol ester of fatty acids by Rhodotorula paludigena BS15 towards product separation-free biomass refinery.</title>
        <authorList>
            <person name="Mano J."/>
            <person name="Ono H."/>
            <person name="Tanaka T."/>
            <person name="Naito K."/>
            <person name="Sushida H."/>
            <person name="Ike M."/>
            <person name="Tokuyasu K."/>
            <person name="Kitaoka M."/>
        </authorList>
    </citation>
    <scope>NUCLEOTIDE SEQUENCE [LARGE SCALE GENOMIC DNA]</scope>
    <source>
        <strain evidence="11 12">BS15</strain>
    </source>
</reference>
<feature type="compositionally biased region" description="Low complexity" evidence="10">
    <location>
        <begin position="1"/>
        <end position="43"/>
    </location>
</feature>
<evidence type="ECO:0000256" key="7">
    <source>
        <dbReference type="ARBA" id="ARBA00023128"/>
    </source>
</evidence>
<feature type="region of interest" description="Disordered" evidence="10">
    <location>
        <begin position="1"/>
        <end position="84"/>
    </location>
</feature>
<keyword evidence="8 9" id="KW-0472">Membrane</keyword>
<feature type="compositionally biased region" description="Basic and acidic residues" evidence="10">
    <location>
        <begin position="253"/>
        <end position="267"/>
    </location>
</feature>
<evidence type="ECO:0000256" key="1">
    <source>
        <dbReference type="ARBA" id="ARBA00004304"/>
    </source>
</evidence>
<name>A0AAV5GES2_9BASI</name>
<evidence type="ECO:0000256" key="6">
    <source>
        <dbReference type="ARBA" id="ARBA00022989"/>
    </source>
</evidence>
<dbReference type="EMBL" id="BQKY01000002">
    <property type="protein sequence ID" value="GJN88136.1"/>
    <property type="molecule type" value="Genomic_DNA"/>
</dbReference>
<evidence type="ECO:0000256" key="4">
    <source>
        <dbReference type="ARBA" id="ARBA00022692"/>
    </source>
</evidence>
<keyword evidence="9" id="KW-0813">Transport</keyword>
<gene>
    <name evidence="11" type="ORF">Rhopal_001092-T1</name>
</gene>
<dbReference type="Gene3D" id="3.10.450.320">
    <property type="entry name" value="Mitochondrial import inner membrane translocase subunit Tim21"/>
    <property type="match status" value="1"/>
</dbReference>
<dbReference type="PANTHER" id="PTHR13032">
    <property type="entry name" value="MITOCHONDRIAL IMPORT INNER MEMBRANE TRANSLOCASE SUBUNIT TIM21"/>
    <property type="match status" value="1"/>
</dbReference>
<dbReference type="PANTHER" id="PTHR13032:SF6">
    <property type="entry name" value="MITOCHONDRIAL IMPORT INNER MEMBRANE TRANSLOCASE SUBUNIT TIM21"/>
    <property type="match status" value="1"/>
</dbReference>
<evidence type="ECO:0000256" key="5">
    <source>
        <dbReference type="ARBA" id="ARBA00022946"/>
    </source>
</evidence>
<keyword evidence="9" id="KW-0811">Translocation</keyword>
<comment type="function">
    <text evidence="9">Essential component of the TIM23 complex, a complex that mediates the translocation of transit peptide-containing proteins across the mitochondrial inner membrane.</text>
</comment>
<feature type="region of interest" description="Disordered" evidence="10">
    <location>
        <begin position="238"/>
        <end position="267"/>
    </location>
</feature>